<evidence type="ECO:0000256" key="1">
    <source>
        <dbReference type="SAM" id="SignalP"/>
    </source>
</evidence>
<reference evidence="3" key="1">
    <citation type="journal article" date="2020" name="Nat. Commun.">
        <title>Large-scale genome sequencing of mycorrhizal fungi provides insights into the early evolution of symbiotic traits.</title>
        <authorList>
            <person name="Miyauchi S."/>
            <person name="Kiss E."/>
            <person name="Kuo A."/>
            <person name="Drula E."/>
            <person name="Kohler A."/>
            <person name="Sanchez-Garcia M."/>
            <person name="Morin E."/>
            <person name="Andreopoulos B."/>
            <person name="Barry K.W."/>
            <person name="Bonito G."/>
            <person name="Buee M."/>
            <person name="Carver A."/>
            <person name="Chen C."/>
            <person name="Cichocki N."/>
            <person name="Clum A."/>
            <person name="Culley D."/>
            <person name="Crous P.W."/>
            <person name="Fauchery L."/>
            <person name="Girlanda M."/>
            <person name="Hayes R.D."/>
            <person name="Keri Z."/>
            <person name="LaButti K."/>
            <person name="Lipzen A."/>
            <person name="Lombard V."/>
            <person name="Magnuson J."/>
            <person name="Maillard F."/>
            <person name="Murat C."/>
            <person name="Nolan M."/>
            <person name="Ohm R.A."/>
            <person name="Pangilinan J."/>
            <person name="Pereira M.F."/>
            <person name="Perotto S."/>
            <person name="Peter M."/>
            <person name="Pfister S."/>
            <person name="Riley R."/>
            <person name="Sitrit Y."/>
            <person name="Stielow J.B."/>
            <person name="Szollosi G."/>
            <person name="Zifcakova L."/>
            <person name="Stursova M."/>
            <person name="Spatafora J.W."/>
            <person name="Tedersoo L."/>
            <person name="Vaario L.M."/>
            <person name="Yamada A."/>
            <person name="Yan M."/>
            <person name="Wang P."/>
            <person name="Xu J."/>
            <person name="Bruns T."/>
            <person name="Baldrian P."/>
            <person name="Vilgalys R."/>
            <person name="Dunand C."/>
            <person name="Henrissat B."/>
            <person name="Grigoriev I.V."/>
            <person name="Hibbett D."/>
            <person name="Nagy L.G."/>
            <person name="Martin F.M."/>
        </authorList>
    </citation>
    <scope>NUCLEOTIDE SEQUENCE</scope>
    <source>
        <strain evidence="3">UP504</strain>
    </source>
</reference>
<dbReference type="SUPFAM" id="SSF51695">
    <property type="entry name" value="PLC-like phosphodiesterases"/>
    <property type="match status" value="1"/>
</dbReference>
<dbReference type="PANTHER" id="PTHR46211:SF14">
    <property type="entry name" value="GLYCEROPHOSPHODIESTER PHOSPHODIESTERASE"/>
    <property type="match status" value="1"/>
</dbReference>
<dbReference type="InterPro" id="IPR030395">
    <property type="entry name" value="GP_PDE_dom"/>
</dbReference>
<dbReference type="PROSITE" id="PS51704">
    <property type="entry name" value="GP_PDE"/>
    <property type="match status" value="1"/>
</dbReference>
<dbReference type="Gene3D" id="3.20.20.190">
    <property type="entry name" value="Phosphatidylinositol (PI) phosphodiesterase"/>
    <property type="match status" value="1"/>
</dbReference>
<evidence type="ECO:0000259" key="2">
    <source>
        <dbReference type="PROSITE" id="PS51704"/>
    </source>
</evidence>
<organism evidence="3 4">
    <name type="scientific">Hydnum rufescens UP504</name>
    <dbReference type="NCBI Taxonomy" id="1448309"/>
    <lineage>
        <taxon>Eukaryota</taxon>
        <taxon>Fungi</taxon>
        <taxon>Dikarya</taxon>
        <taxon>Basidiomycota</taxon>
        <taxon>Agaricomycotina</taxon>
        <taxon>Agaricomycetes</taxon>
        <taxon>Cantharellales</taxon>
        <taxon>Hydnaceae</taxon>
        <taxon>Hydnum</taxon>
    </lineage>
</organism>
<evidence type="ECO:0000313" key="3">
    <source>
        <dbReference type="EMBL" id="KAF9517575.1"/>
    </source>
</evidence>
<dbReference type="InterPro" id="IPR017946">
    <property type="entry name" value="PLC-like_Pdiesterase_TIM-brl"/>
</dbReference>
<dbReference type="GO" id="GO:0006629">
    <property type="term" value="P:lipid metabolic process"/>
    <property type="evidence" value="ECO:0007669"/>
    <property type="project" value="InterPro"/>
</dbReference>
<accession>A0A9P6B613</accession>
<gene>
    <name evidence="3" type="ORF">BS47DRAFT_1483277</name>
</gene>
<keyword evidence="1" id="KW-0732">Signal</keyword>
<protein>
    <recommendedName>
        <fullName evidence="2">GP-PDE domain-containing protein</fullName>
    </recommendedName>
</protein>
<feature type="chain" id="PRO_5040376542" description="GP-PDE domain-containing protein" evidence="1">
    <location>
        <begin position="19"/>
        <end position="407"/>
    </location>
</feature>
<proteinExistence type="predicted"/>
<dbReference type="GO" id="GO:0008081">
    <property type="term" value="F:phosphoric diester hydrolase activity"/>
    <property type="evidence" value="ECO:0007669"/>
    <property type="project" value="InterPro"/>
</dbReference>
<dbReference type="Pfam" id="PF03009">
    <property type="entry name" value="GDPD"/>
    <property type="match status" value="1"/>
</dbReference>
<evidence type="ECO:0000313" key="4">
    <source>
        <dbReference type="Proteomes" id="UP000886523"/>
    </source>
</evidence>
<dbReference type="OrthoDB" id="1058301at2759"/>
<comment type="caution">
    <text evidence="3">The sequence shown here is derived from an EMBL/GenBank/DDBJ whole genome shotgun (WGS) entry which is preliminary data.</text>
</comment>
<sequence>MPSLCFLFLYAVVLGARATPIPVSTLAGGGSLVAEFYLDIQGHRGGRGHTIENTLPSFAWGLINGVTTLEMDNGITEDGHVVVWHDEYIMGTKCKDTGPLALNDSLYPYVGKYIANLTLAQLKTLDCGSERQVGFEEQIIYPGTRMSTLVEIFDFLECADPLHKMRLNIESKINARYPNRTLDVNDFVDKQHAIFISTPYYHAITFQSLDWRTLIAMRTKDNSIVLSALFSDVTIFGPNRTISPWLAGLNPDEFPGPTLGEKLAQAASTIPAQIISPSASTVGSTSTDPTLPGFNEFTTEEMVMEAHRLGMRVVPWTTNSINLVDRLVHDYNVDGIITDYPYDMIRWAKFEAKLRVAPRYSSNRVLECLAKHNQVDSMSYLRNRKESNKDATCDDHRSFHSCQAPIT</sequence>
<dbReference type="AlphaFoldDB" id="A0A9P6B613"/>
<name>A0A9P6B613_9AGAM</name>
<feature type="domain" description="GP-PDE" evidence="2">
    <location>
        <begin position="38"/>
        <end position="348"/>
    </location>
</feature>
<feature type="signal peptide" evidence="1">
    <location>
        <begin position="1"/>
        <end position="18"/>
    </location>
</feature>
<dbReference type="EMBL" id="MU128931">
    <property type="protein sequence ID" value="KAF9517575.1"/>
    <property type="molecule type" value="Genomic_DNA"/>
</dbReference>
<dbReference type="Proteomes" id="UP000886523">
    <property type="component" value="Unassembled WGS sequence"/>
</dbReference>
<keyword evidence="4" id="KW-1185">Reference proteome</keyword>
<dbReference type="PANTHER" id="PTHR46211">
    <property type="entry name" value="GLYCEROPHOSPHORYL DIESTER PHOSPHODIESTERASE"/>
    <property type="match status" value="1"/>
</dbReference>